<evidence type="ECO:0000259" key="2">
    <source>
        <dbReference type="Pfam" id="PF00931"/>
    </source>
</evidence>
<dbReference type="Gene3D" id="3.40.50.300">
    <property type="entry name" value="P-loop containing nucleotide triphosphate hydrolases"/>
    <property type="match status" value="1"/>
</dbReference>
<name>A0A8J4PUT1_9MYCE</name>
<dbReference type="GO" id="GO:0008782">
    <property type="term" value="F:adenosylhomocysteine nucleosidase activity"/>
    <property type="evidence" value="ECO:0007669"/>
    <property type="project" value="TreeGrafter"/>
</dbReference>
<dbReference type="InterPro" id="IPR002182">
    <property type="entry name" value="NB-ARC"/>
</dbReference>
<dbReference type="Pfam" id="PF00931">
    <property type="entry name" value="NB-ARC"/>
    <property type="match status" value="1"/>
</dbReference>
<comment type="caution">
    <text evidence="3">The sequence shown here is derived from an EMBL/GenBank/DDBJ whole genome shotgun (WGS) entry which is preliminary data.</text>
</comment>
<evidence type="ECO:0000256" key="1">
    <source>
        <dbReference type="SAM" id="MobiDB-lite"/>
    </source>
</evidence>
<dbReference type="SUPFAM" id="SSF53167">
    <property type="entry name" value="Purine and uridine phosphorylases"/>
    <property type="match status" value="1"/>
</dbReference>
<dbReference type="GO" id="GO:0005829">
    <property type="term" value="C:cytosol"/>
    <property type="evidence" value="ECO:0007669"/>
    <property type="project" value="TreeGrafter"/>
</dbReference>
<dbReference type="InterPro" id="IPR027417">
    <property type="entry name" value="P-loop_NTPase"/>
</dbReference>
<dbReference type="InterPro" id="IPR035994">
    <property type="entry name" value="Nucleoside_phosphorylase_sf"/>
</dbReference>
<dbReference type="GO" id="GO:0043531">
    <property type="term" value="F:ADP binding"/>
    <property type="evidence" value="ECO:0007669"/>
    <property type="project" value="InterPro"/>
</dbReference>
<organism evidence="3 4">
    <name type="scientific">Polysphondylium violaceum</name>
    <dbReference type="NCBI Taxonomy" id="133409"/>
    <lineage>
        <taxon>Eukaryota</taxon>
        <taxon>Amoebozoa</taxon>
        <taxon>Evosea</taxon>
        <taxon>Eumycetozoa</taxon>
        <taxon>Dictyostelia</taxon>
        <taxon>Dictyosteliales</taxon>
        <taxon>Dictyosteliaceae</taxon>
        <taxon>Polysphondylium</taxon>
    </lineage>
</organism>
<dbReference type="OrthoDB" id="1658288at2759"/>
<dbReference type="GO" id="GO:0009116">
    <property type="term" value="P:nucleoside metabolic process"/>
    <property type="evidence" value="ECO:0007669"/>
    <property type="project" value="InterPro"/>
</dbReference>
<dbReference type="GO" id="GO:0019284">
    <property type="term" value="P:L-methionine salvage from S-adenosylmethionine"/>
    <property type="evidence" value="ECO:0007669"/>
    <property type="project" value="TreeGrafter"/>
</dbReference>
<dbReference type="Gene3D" id="3.40.50.1580">
    <property type="entry name" value="Nucleoside phosphorylase domain"/>
    <property type="match status" value="1"/>
</dbReference>
<dbReference type="PANTHER" id="PTHR46832:SF1">
    <property type="entry name" value="5'-METHYLTHIOADENOSINE_S-ADENOSYLHOMOCYSTEINE NUCLEOSIDASE"/>
    <property type="match status" value="1"/>
</dbReference>
<dbReference type="SUPFAM" id="SSF52540">
    <property type="entry name" value="P-loop containing nucleoside triphosphate hydrolases"/>
    <property type="match status" value="1"/>
</dbReference>
<evidence type="ECO:0000313" key="3">
    <source>
        <dbReference type="EMBL" id="KAF2074017.1"/>
    </source>
</evidence>
<dbReference type="GO" id="GO:0008930">
    <property type="term" value="F:methylthioadenosine nucleosidase activity"/>
    <property type="evidence" value="ECO:0007669"/>
    <property type="project" value="TreeGrafter"/>
</dbReference>
<feature type="region of interest" description="Disordered" evidence="1">
    <location>
        <begin position="1729"/>
        <end position="1763"/>
    </location>
</feature>
<dbReference type="Proteomes" id="UP000695562">
    <property type="component" value="Unassembled WGS sequence"/>
</dbReference>
<evidence type="ECO:0000313" key="4">
    <source>
        <dbReference type="Proteomes" id="UP000695562"/>
    </source>
</evidence>
<dbReference type="EMBL" id="AJWJ01000169">
    <property type="protein sequence ID" value="KAF2074017.1"/>
    <property type="molecule type" value="Genomic_DNA"/>
</dbReference>
<feature type="domain" description="NB-ARC" evidence="2">
    <location>
        <begin position="423"/>
        <end position="560"/>
    </location>
</feature>
<reference evidence="3" key="1">
    <citation type="submission" date="2020-01" db="EMBL/GenBank/DDBJ databases">
        <title>Development of genomics and gene disruption for Polysphondylium violaceum indicates a role for the polyketide synthase stlB in stalk morphogenesis.</title>
        <authorList>
            <person name="Narita B."/>
            <person name="Kawabe Y."/>
            <person name="Kin K."/>
            <person name="Saito T."/>
            <person name="Gibbs R."/>
            <person name="Kuspa A."/>
            <person name="Muzny D."/>
            <person name="Queller D."/>
            <person name="Richards S."/>
            <person name="Strassman J."/>
            <person name="Sucgang R."/>
            <person name="Worley K."/>
            <person name="Schaap P."/>
        </authorList>
    </citation>
    <scope>NUCLEOTIDE SEQUENCE</scope>
    <source>
        <strain evidence="3">QSvi11</strain>
    </source>
</reference>
<proteinExistence type="predicted"/>
<sequence>MQQHCVCLLHSTVKEAQTTVSLFVKNSDIKFTQVQRDKQSDLSFREGTLKINDDRSLIKVVISFTSNQGGGYTMLSTMSLLNKFNPSLAILCGTCSGYKGQTKKGDVIVVEKSLNYETCTRTNKGDQYRIDDLFGPKDSFISWLKFLLSNEEIENEWRSYPSLDYSSTFQKEWLLRVFYEYQQKDKDSSDWLKENKFDTKQLVAKNDKPLIHVFGNLDSFRNILKELMSEKKIMANKVSDDVVELIENSLTLFGDFPIDLYKETKPSLHYGHFGCGSALEQQYYTDSNNRKTSLAFKKCRSISDNIIGIDRESHAFYQATASKPDIDAISIKSVLDHSDGGDDFDKINYNDFCNQVSSSLALQIIKSYTFSPKKEIFISNTIPILPKNTIDRFNNNKKSYIENIFDIFGSKVDTTASSAFKNNIISLSGMGGVGKSTLAKQFAFYCSEKKVYNYIFWIYGDSKESLVKSYTDILKNYLNKTLDNENDDQIIKKFNAEIKKLQGSVLLIYDNVETFKLQDKVIGDKINIIYTTRSRDVDDQSEILTLGLLSKEECFDLFRKWLPEITLDQVDILSTILNCLPLAISHSVAYIIQEKITIDQYFQEFQGLNEIEVYKEEDYQNSNSYERIVGKTISMAIGRIGENNNLESRAKTLMHFISFLNPDQIESTVLELLLQGKDDRVHGVIDLLNTYSLITIDQKRGGQSYNISVHRVIQRSILVSDKVKNIDILNYIHTRIHSFIYSNQNNIDLSTFYQFNNISQHLSNIQKILHKNYKENKNMNLGNQILSFQIIMHRDYLSSRLKNEYQALILEHQVIKLDNGAQIDKKTFFKQFIQKTKKFDLQWGFGINLTIAYEIFSQFLVKKKNIQDADCMEAILQFIIYSYLMWGPLSFHSSRIEKYSNLSTYSISKINQLLNSIIVYRDKSHNISIYNWYAQEWGDVEEYENSRSSKESIGFSFPIFELILDGLKGKSNIEFSDTIDSLIKLNQVYPLTKEMVENIGMVLIKNPSQSLALINSASTIFGIRSILQKDSSDFMLKLSFLVEKDQLSKQLLAKIIDLSKSLIGDNQINFENVIQIIIEISNLFLKNHFTNIQVEYIINSMKKYFDKMDFSSYDAHFHIVFELNPYLQISSKSNLSHDQVTVLVDDILSLTKDLDPKKLWYIFILARLVYSFPAIIENGKFKIILSILKSFDHWDIEDASILIQVLSFCNFDALQLSTLNKCLCTFPKDINNIKSFDYLGYLGYVVKAIYSNAHPDIEKIISLEINEMDIHEKIMFIIYRAHLFNLEEASTLDSRFIKIMTDNNGYAFDKANDILNILKSLDETYNVTKFIMDTIDKQSIGYDEIKSILVKTRGLGNAKFFCSSLVTISIIELLLNNRNNTNLDLVFKFITNLFEKNQIFQDFSIYSLINKLFSKLDQLKLEKHHSELVFKYFDQLKGEERFLIEDFSAIIEISNFIFKYQSFQIRILDILQNIVDMCKFYPQVLFYFIPFIVAVSTLYDKFQINDDQMRDVINQVILLLKIFKSHLIDYSIIPEIFLTLGQLRIKQNKDIIHFIIDKALQLYEYNFITVNKVPEILLLLSTLLLQHKQFNQVSQIIDWTMHFDPKYFNSLIMINNISSTLLKYNLKNNEMNSIIFYFSNSCSIYTLDHVSTFYLQNPIFFKQTIINMMSFDPQFYKRIITLLYIGTYNSEQANYIVAKYKLIKGKLFIDIDKLFKPTKTTCIKNCVEKSKSNSDSDFDDDESDGKESNSDYSETQDTSDDFDGGNATAHLQELYDFFGEKRIDKHTFAVLLNSQYGVDENENEKNNVTFGKLLKFKQYLKDPEPDQCDHIDLIYKSLLNAQQNQLDPICAIIDCLYQLKKEFFCCTLHISNNILRILYYDYIIGDDFLNSILTILNGRVEEHDNDHWVKDVIINSFNPKTKFNCNININK</sequence>
<keyword evidence="4" id="KW-1185">Reference proteome</keyword>
<accession>A0A8J4PUT1</accession>
<dbReference type="PANTHER" id="PTHR46832">
    <property type="entry name" value="5'-METHYLTHIOADENOSINE/S-ADENOSYLHOMOCYSTEINE NUCLEOSIDASE"/>
    <property type="match status" value="1"/>
</dbReference>
<protein>
    <recommendedName>
        <fullName evidence="2">NB-ARC domain-containing protein</fullName>
    </recommendedName>
</protein>
<gene>
    <name evidence="3" type="ORF">CYY_004668</name>
</gene>